<evidence type="ECO:0000313" key="2">
    <source>
        <dbReference type="Proteomes" id="UP000262954"/>
    </source>
</evidence>
<evidence type="ECO:0000313" key="1">
    <source>
        <dbReference type="EMBL" id="HBJ10068.1"/>
    </source>
</evidence>
<sequence length="104" mass="11670">MMTGILLSEQYGDLDINPVFDNDGKIIRGLQIGETDYQNIKLLLSSDKGDFKDYPVLGVSMDKYLKSSDKTDELLREIKVQLEAIGYIQPEVTLDDTGKLVIDV</sequence>
<name>A0A354M6C9_9BACT</name>
<dbReference type="Proteomes" id="UP000262954">
    <property type="component" value="Unassembled WGS sequence"/>
</dbReference>
<dbReference type="EMBL" id="DNWC01000171">
    <property type="protein sequence ID" value="HBJ10068.1"/>
    <property type="molecule type" value="Genomic_DNA"/>
</dbReference>
<dbReference type="RefSeq" id="WP_303008403.1">
    <property type="nucleotide sequence ID" value="NZ_CAUAJF010000028.1"/>
</dbReference>
<organism evidence="1 2">
    <name type="scientific">Coprobacter fastidiosus</name>
    <dbReference type="NCBI Taxonomy" id="1099853"/>
    <lineage>
        <taxon>Bacteria</taxon>
        <taxon>Pseudomonadati</taxon>
        <taxon>Bacteroidota</taxon>
        <taxon>Bacteroidia</taxon>
        <taxon>Bacteroidales</taxon>
        <taxon>Barnesiellaceae</taxon>
        <taxon>Coprobacter</taxon>
    </lineage>
</organism>
<protein>
    <submittedName>
        <fullName evidence="1">Uncharacterized protein</fullName>
    </submittedName>
</protein>
<comment type="caution">
    <text evidence="1">The sequence shown here is derived from an EMBL/GenBank/DDBJ whole genome shotgun (WGS) entry which is preliminary data.</text>
</comment>
<reference evidence="1 2" key="1">
    <citation type="journal article" date="2018" name="Nat. Biotechnol.">
        <title>A standardized bacterial taxonomy based on genome phylogeny substantially revises the tree of life.</title>
        <authorList>
            <person name="Parks D.H."/>
            <person name="Chuvochina M."/>
            <person name="Waite D.W."/>
            <person name="Rinke C."/>
            <person name="Skarshewski A."/>
            <person name="Chaumeil P.A."/>
            <person name="Hugenholtz P."/>
        </authorList>
    </citation>
    <scope>NUCLEOTIDE SEQUENCE [LARGE SCALE GENOMIC DNA]</scope>
    <source>
        <strain evidence="1">UBA11482</strain>
    </source>
</reference>
<accession>A0A354M6C9</accession>
<proteinExistence type="predicted"/>
<gene>
    <name evidence="1" type="ORF">DDY73_13805</name>
</gene>
<dbReference type="AlphaFoldDB" id="A0A354M6C9"/>